<dbReference type="InterPro" id="IPR039881">
    <property type="entry name" value="PCIF1-like"/>
</dbReference>
<dbReference type="GeneID" id="25731726"/>
<dbReference type="GO" id="GO:0099122">
    <property type="term" value="F:RNA polymerase II C-terminal domain binding"/>
    <property type="evidence" value="ECO:0007669"/>
    <property type="project" value="InterPro"/>
</dbReference>
<feature type="compositionally biased region" description="Basic residues" evidence="1">
    <location>
        <begin position="358"/>
        <end position="367"/>
    </location>
</feature>
<dbReference type="PANTHER" id="PTHR21727:SF0">
    <property type="entry name" value="MRNA (2'-O-METHYLADENOSINE-N(6)-)-METHYLTRANSFERASE"/>
    <property type="match status" value="1"/>
</dbReference>
<dbReference type="RefSeq" id="XP_013892793.1">
    <property type="nucleotide sequence ID" value="XM_014037339.1"/>
</dbReference>
<feature type="domain" description="PCIF1 WW" evidence="2">
    <location>
        <begin position="58"/>
        <end position="215"/>
    </location>
</feature>
<feature type="compositionally biased region" description="Low complexity" evidence="1">
    <location>
        <begin position="325"/>
        <end position="347"/>
    </location>
</feature>
<dbReference type="OrthoDB" id="546970at2759"/>
<proteinExistence type="predicted"/>
<gene>
    <name evidence="3" type="ORF">MNEG_14189</name>
</gene>
<reference evidence="3 4" key="1">
    <citation type="journal article" date="2013" name="BMC Genomics">
        <title>Reconstruction of the lipid metabolism for the microalga Monoraphidium neglectum from its genome sequence reveals characteristics suitable for biofuel production.</title>
        <authorList>
            <person name="Bogen C."/>
            <person name="Al-Dilaimi A."/>
            <person name="Albersmeier A."/>
            <person name="Wichmann J."/>
            <person name="Grundmann M."/>
            <person name="Rupp O."/>
            <person name="Lauersen K.J."/>
            <person name="Blifernez-Klassen O."/>
            <person name="Kalinowski J."/>
            <person name="Goesmann A."/>
            <person name="Mussgnug J.H."/>
            <person name="Kruse O."/>
        </authorList>
    </citation>
    <scope>NUCLEOTIDE SEQUENCE [LARGE SCALE GENOMIC DNA]</scope>
    <source>
        <strain evidence="3 4">SAG 48.87</strain>
    </source>
</reference>
<dbReference type="Proteomes" id="UP000054498">
    <property type="component" value="Unassembled WGS sequence"/>
</dbReference>
<dbReference type="PANTHER" id="PTHR21727">
    <property type="entry name" value="PHOSPHORYLATED CTD INTERACTING FACTOR 1"/>
    <property type="match status" value="1"/>
</dbReference>
<evidence type="ECO:0000256" key="1">
    <source>
        <dbReference type="SAM" id="MobiDB-lite"/>
    </source>
</evidence>
<organism evidence="3 4">
    <name type="scientific">Monoraphidium neglectum</name>
    <dbReference type="NCBI Taxonomy" id="145388"/>
    <lineage>
        <taxon>Eukaryota</taxon>
        <taxon>Viridiplantae</taxon>
        <taxon>Chlorophyta</taxon>
        <taxon>core chlorophytes</taxon>
        <taxon>Chlorophyceae</taxon>
        <taxon>CS clade</taxon>
        <taxon>Sphaeropleales</taxon>
        <taxon>Selenastraceae</taxon>
        <taxon>Monoraphidium</taxon>
    </lineage>
</organism>
<dbReference type="KEGG" id="mng:MNEG_14189"/>
<dbReference type="GO" id="GO:0016422">
    <property type="term" value="F:mRNA (2'-O-methyladenosine-N6-)-methyltransferase activity"/>
    <property type="evidence" value="ECO:0007669"/>
    <property type="project" value="InterPro"/>
</dbReference>
<keyword evidence="4" id="KW-1185">Reference proteome</keyword>
<evidence type="ECO:0000313" key="4">
    <source>
        <dbReference type="Proteomes" id="UP000054498"/>
    </source>
</evidence>
<evidence type="ECO:0000259" key="2">
    <source>
        <dbReference type="Pfam" id="PF12237"/>
    </source>
</evidence>
<accession>A0A0D2KD98</accession>
<dbReference type="EMBL" id="KK104533">
    <property type="protein sequence ID" value="KIY93773.1"/>
    <property type="molecule type" value="Genomic_DNA"/>
</dbReference>
<protein>
    <submittedName>
        <fullName evidence="3">Phosphorylated CTD-interacting factor 1</fullName>
    </submittedName>
</protein>
<dbReference type="Pfam" id="PF12237">
    <property type="entry name" value="PCIF1_WW"/>
    <property type="match status" value="1"/>
</dbReference>
<feature type="region of interest" description="Disordered" evidence="1">
    <location>
        <begin position="297"/>
        <end position="367"/>
    </location>
</feature>
<name>A0A0D2KD98_9CHLO</name>
<dbReference type="AlphaFoldDB" id="A0A0D2KD98"/>
<evidence type="ECO:0000313" key="3">
    <source>
        <dbReference type="EMBL" id="KIY93773.1"/>
    </source>
</evidence>
<sequence>MVTREAYGKMARLFRLHALPAEAPPEAEGAGGAADDEAAAAAAAAEAAAGVEEGQGDGARTAFHARLFALLLRYKCLQGHGFQAAVGPPVWQVLRRRLSVGFECFASPLNSSFTRCASAFPDVDGPFGSCGSFFRLPLKHGSYECNPPFVAAVMDAAADRMHVLLNAAEAAGGALSFCVVIPGWQETRAWRALSGSAFLKKRIVVAAAEHGFCDGASHQRRDLYRQSPYDTGVFILQTAKGAAKWRLDGAFEQARDVRAAFAACIPSAAAAERQRRKLGASEIEHWGVAPAAAAVGAGREGTAAGGSDGPQEGAKRKALPQAPTAAVDNAAKAGAADSGPAMEQGPNGDDGGTEGGRKQKSKRQKGG</sequence>
<dbReference type="InterPro" id="IPR022035">
    <property type="entry name" value="PCIF1_WW"/>
</dbReference>